<dbReference type="GO" id="GO:0016491">
    <property type="term" value="F:oxidoreductase activity"/>
    <property type="evidence" value="ECO:0007669"/>
    <property type="project" value="InterPro"/>
</dbReference>
<dbReference type="PANTHER" id="PTHR42852">
    <property type="entry name" value="THIOL:DISULFIDE INTERCHANGE PROTEIN DSBE"/>
    <property type="match status" value="1"/>
</dbReference>
<comment type="subcellular location">
    <subcellularLocation>
        <location evidence="1">Cell envelope</location>
    </subcellularLocation>
</comment>
<dbReference type="InterPro" id="IPR013766">
    <property type="entry name" value="Thioredoxin_domain"/>
</dbReference>
<keyword evidence="3" id="KW-0812">Transmembrane</keyword>
<dbReference type="EMBL" id="CADCVJ010000011">
    <property type="protein sequence ID" value="CAA9461839.1"/>
    <property type="molecule type" value="Genomic_DNA"/>
</dbReference>
<keyword evidence="2" id="KW-0201">Cytochrome c-type biogenesis</keyword>
<evidence type="ECO:0000259" key="6">
    <source>
        <dbReference type="PROSITE" id="PS51352"/>
    </source>
</evidence>
<evidence type="ECO:0000256" key="5">
    <source>
        <dbReference type="ARBA" id="ARBA00023284"/>
    </source>
</evidence>
<evidence type="ECO:0000256" key="2">
    <source>
        <dbReference type="ARBA" id="ARBA00022748"/>
    </source>
</evidence>
<dbReference type="Gene3D" id="3.40.30.10">
    <property type="entry name" value="Glutaredoxin"/>
    <property type="match status" value="1"/>
</dbReference>
<dbReference type="SUPFAM" id="SSF52833">
    <property type="entry name" value="Thioredoxin-like"/>
    <property type="match status" value="1"/>
</dbReference>
<keyword evidence="5" id="KW-0676">Redox-active center</keyword>
<feature type="domain" description="Thioredoxin" evidence="6">
    <location>
        <begin position="22"/>
        <end position="181"/>
    </location>
</feature>
<dbReference type="PROSITE" id="PS51352">
    <property type="entry name" value="THIOREDOXIN_2"/>
    <property type="match status" value="1"/>
</dbReference>
<evidence type="ECO:0000256" key="3">
    <source>
        <dbReference type="ARBA" id="ARBA00022968"/>
    </source>
</evidence>
<dbReference type="GO" id="GO:0017004">
    <property type="term" value="P:cytochrome complex assembly"/>
    <property type="evidence" value="ECO:0007669"/>
    <property type="project" value="UniProtKB-KW"/>
</dbReference>
<dbReference type="InterPro" id="IPR000866">
    <property type="entry name" value="AhpC/TSA"/>
</dbReference>
<dbReference type="GO" id="GO:0016209">
    <property type="term" value="F:antioxidant activity"/>
    <property type="evidence" value="ECO:0007669"/>
    <property type="project" value="InterPro"/>
</dbReference>
<evidence type="ECO:0000256" key="1">
    <source>
        <dbReference type="ARBA" id="ARBA00004196"/>
    </source>
</evidence>
<organism evidence="7">
    <name type="scientific">uncultured Solirubrobacteraceae bacterium</name>
    <dbReference type="NCBI Taxonomy" id="1162706"/>
    <lineage>
        <taxon>Bacteria</taxon>
        <taxon>Bacillati</taxon>
        <taxon>Actinomycetota</taxon>
        <taxon>Thermoleophilia</taxon>
        <taxon>Solirubrobacterales</taxon>
        <taxon>Solirubrobacteraceae</taxon>
        <taxon>environmental samples</taxon>
    </lineage>
</organism>
<dbReference type="GO" id="GO:0030313">
    <property type="term" value="C:cell envelope"/>
    <property type="evidence" value="ECO:0007669"/>
    <property type="project" value="UniProtKB-SubCell"/>
</dbReference>
<dbReference type="Pfam" id="PF00578">
    <property type="entry name" value="AhpC-TSA"/>
    <property type="match status" value="1"/>
</dbReference>
<reference evidence="7" key="1">
    <citation type="submission" date="2020-02" db="EMBL/GenBank/DDBJ databases">
        <authorList>
            <person name="Meier V. D."/>
        </authorList>
    </citation>
    <scope>NUCLEOTIDE SEQUENCE</scope>
    <source>
        <strain evidence="7">AVDCRST_MAG38</strain>
    </source>
</reference>
<name>A0A6J4R3L5_9ACTN</name>
<dbReference type="CDD" id="cd02966">
    <property type="entry name" value="TlpA_like_family"/>
    <property type="match status" value="1"/>
</dbReference>
<dbReference type="AlphaFoldDB" id="A0A6J4R3L5"/>
<accession>A0A6J4R3L5</accession>
<protein>
    <recommendedName>
        <fullName evidence="6">Thioredoxin domain-containing protein</fullName>
    </recommendedName>
</protein>
<proteinExistence type="predicted"/>
<evidence type="ECO:0000256" key="4">
    <source>
        <dbReference type="ARBA" id="ARBA00023157"/>
    </source>
</evidence>
<gene>
    <name evidence="7" type="ORF">AVDCRST_MAG38-162</name>
</gene>
<keyword evidence="3" id="KW-0735">Signal-anchor</keyword>
<dbReference type="InterPro" id="IPR036249">
    <property type="entry name" value="Thioredoxin-like_sf"/>
</dbReference>
<dbReference type="PANTHER" id="PTHR42852:SF6">
    <property type="entry name" value="THIOL:DISULFIDE INTERCHANGE PROTEIN DSBE"/>
    <property type="match status" value="1"/>
</dbReference>
<dbReference type="InterPro" id="IPR050553">
    <property type="entry name" value="Thioredoxin_ResA/DsbE_sf"/>
</dbReference>
<evidence type="ECO:0000313" key="7">
    <source>
        <dbReference type="EMBL" id="CAA9461839.1"/>
    </source>
</evidence>
<keyword evidence="4" id="KW-1015">Disulfide bond</keyword>
<sequence length="184" mass="19909">MRRSVSWAVIAVCAALVGLLSYGIASTGENTSLDEALSQGERPEVAALEQPLPVLGDGTRTGAPADYDGKVVLVNFWASWCDPCKEELPLLQRTHERMQEEGGLVLGIDSRDLTDDALATVARYDLSFPNLRDRDAVLGRKVGAVGYPETLVLDRQGRVAALARGPVTQEWLDRVLPPLLAEQA</sequence>